<protein>
    <recommendedName>
        <fullName evidence="1">PiggyBac transposable element-derived protein domain-containing protein</fullName>
    </recommendedName>
</protein>
<comment type="caution">
    <text evidence="2">The sequence shown here is derived from an EMBL/GenBank/DDBJ whole genome shotgun (WGS) entry which is preliminary data.</text>
</comment>
<dbReference type="Pfam" id="PF13843">
    <property type="entry name" value="DDE_Tnp_1_7"/>
    <property type="match status" value="1"/>
</dbReference>
<gene>
    <name evidence="2" type="ORF">NQ314_001531</name>
</gene>
<evidence type="ECO:0000259" key="1">
    <source>
        <dbReference type="Pfam" id="PF13843"/>
    </source>
</evidence>
<name>A0AAV8ZS28_9CUCU</name>
<feature type="domain" description="PiggyBac transposable element-derived protein" evidence="1">
    <location>
        <begin position="47"/>
        <end position="270"/>
    </location>
</feature>
<dbReference type="EMBL" id="JANEYF010000428">
    <property type="protein sequence ID" value="KAJ8969914.1"/>
    <property type="molecule type" value="Genomic_DNA"/>
</dbReference>
<sequence>MVDDVLDDGIPKFYGKDETPWYKQKPPAIRKLPGVKNAAKQAKTIMNCWKLFISDEMIKYIVKYTNQRLDLMTSSFHRPRDCPQTDYEEILAFIGLLYLAAVKKGQHLNTEELWKSDGTAPDFFAATMSKKRFHQLVQSIRFEDATKRLETSAIGNLAPVRETFQSFVTNVKVLILPDSVTNDEMLESFRDRCRFRQYIANKPAKYGIKIYALVDSRTFFTSNLEIYADKQPEELFQVKNDAASVVMRLIEPISKTGRNVTTDNYFTSVTYYLITAFWYHIYQSRTKTCYYCQLCIIMIRSMKKQEKLISPKILQISTLQREGGRCGRQNES</sequence>
<accession>A0AAV8ZS28</accession>
<dbReference type="PANTHER" id="PTHR46599">
    <property type="entry name" value="PIGGYBAC TRANSPOSABLE ELEMENT-DERIVED PROTEIN 4"/>
    <property type="match status" value="1"/>
</dbReference>
<dbReference type="AlphaFoldDB" id="A0AAV8ZS28"/>
<evidence type="ECO:0000313" key="3">
    <source>
        <dbReference type="Proteomes" id="UP001162156"/>
    </source>
</evidence>
<dbReference type="Proteomes" id="UP001162156">
    <property type="component" value="Unassembled WGS sequence"/>
</dbReference>
<organism evidence="2 3">
    <name type="scientific">Rhamnusium bicolor</name>
    <dbReference type="NCBI Taxonomy" id="1586634"/>
    <lineage>
        <taxon>Eukaryota</taxon>
        <taxon>Metazoa</taxon>
        <taxon>Ecdysozoa</taxon>
        <taxon>Arthropoda</taxon>
        <taxon>Hexapoda</taxon>
        <taxon>Insecta</taxon>
        <taxon>Pterygota</taxon>
        <taxon>Neoptera</taxon>
        <taxon>Endopterygota</taxon>
        <taxon>Coleoptera</taxon>
        <taxon>Polyphaga</taxon>
        <taxon>Cucujiformia</taxon>
        <taxon>Chrysomeloidea</taxon>
        <taxon>Cerambycidae</taxon>
        <taxon>Lepturinae</taxon>
        <taxon>Rhagiini</taxon>
        <taxon>Rhamnusium</taxon>
    </lineage>
</organism>
<dbReference type="PANTHER" id="PTHR46599:SF6">
    <property type="entry name" value="DUAL SPECIFICITY PHOSPHATASE 26"/>
    <property type="match status" value="1"/>
</dbReference>
<dbReference type="InterPro" id="IPR029526">
    <property type="entry name" value="PGBD"/>
</dbReference>
<keyword evidence="3" id="KW-1185">Reference proteome</keyword>
<evidence type="ECO:0000313" key="2">
    <source>
        <dbReference type="EMBL" id="KAJ8969914.1"/>
    </source>
</evidence>
<proteinExistence type="predicted"/>
<reference evidence="2" key="1">
    <citation type="journal article" date="2023" name="Insect Mol. Biol.">
        <title>Genome sequencing provides insights into the evolution of gene families encoding plant cell wall-degrading enzymes in longhorned beetles.</title>
        <authorList>
            <person name="Shin N.R."/>
            <person name="Okamura Y."/>
            <person name="Kirsch R."/>
            <person name="Pauchet Y."/>
        </authorList>
    </citation>
    <scope>NUCLEOTIDE SEQUENCE</scope>
    <source>
        <strain evidence="2">RBIC_L_NR</strain>
    </source>
</reference>